<dbReference type="InterPro" id="IPR010432">
    <property type="entry name" value="RDD"/>
</dbReference>
<dbReference type="InterPro" id="IPR051791">
    <property type="entry name" value="Pra-immunoreactive"/>
</dbReference>
<evidence type="ECO:0000313" key="10">
    <source>
        <dbReference type="Proteomes" id="UP000275749"/>
    </source>
</evidence>
<dbReference type="AlphaFoldDB" id="A0A3N1ZZM4"/>
<sequence>MTNPPEKTPENPWGPQNSSPEQPFGQQPVQGQPAADPYGQPQYGQPQQPAADPYGQPQYGQPQQPAADPYGQPQYGQPAAQDPNAMANPYAQQGNGQPGYGQMAYGPTPALTSWIKRVGSHLIDWAPITIINRITDPMIGGYDYASKTERVGTNPTLGFILLVVGFAWFIWNMVFKDGKTGVSLGRQVLGIQLVNADTGQPVGAGKAFLRQIAHILDTISCLIGYLFPLWDSRRQTFADKICNTLVIDTK</sequence>
<dbReference type="PANTHER" id="PTHR36115">
    <property type="entry name" value="PROLINE-RICH ANTIGEN HOMOLOG-RELATED"/>
    <property type="match status" value="1"/>
</dbReference>
<dbReference type="PANTHER" id="PTHR36115:SF6">
    <property type="entry name" value="PROLINE-RICH ANTIGEN HOMOLOG"/>
    <property type="match status" value="1"/>
</dbReference>
<comment type="subcellular location">
    <subcellularLocation>
        <location evidence="1">Cell membrane</location>
        <topology evidence="1">Multi-pass membrane protein</topology>
    </subcellularLocation>
</comment>
<evidence type="ECO:0000259" key="8">
    <source>
        <dbReference type="Pfam" id="PF06271"/>
    </source>
</evidence>
<name>A0A3N1ZZM4_9ACTN</name>
<feature type="compositionally biased region" description="Low complexity" evidence="6">
    <location>
        <begin position="20"/>
        <end position="75"/>
    </location>
</feature>
<dbReference type="RefSeq" id="WP_211336682.1">
    <property type="nucleotide sequence ID" value="NZ_RKHG01000001.1"/>
</dbReference>
<proteinExistence type="predicted"/>
<dbReference type="Pfam" id="PF06271">
    <property type="entry name" value="RDD"/>
    <property type="match status" value="1"/>
</dbReference>
<feature type="transmembrane region" description="Helical" evidence="7">
    <location>
        <begin position="212"/>
        <end position="230"/>
    </location>
</feature>
<accession>A0A3N1ZZM4</accession>
<organism evidence="9 10">
    <name type="scientific">Luteococcus japonicus</name>
    <dbReference type="NCBI Taxonomy" id="33984"/>
    <lineage>
        <taxon>Bacteria</taxon>
        <taxon>Bacillati</taxon>
        <taxon>Actinomycetota</taxon>
        <taxon>Actinomycetes</taxon>
        <taxon>Propionibacteriales</taxon>
        <taxon>Propionibacteriaceae</taxon>
        <taxon>Luteococcus</taxon>
    </lineage>
</organism>
<comment type="caution">
    <text evidence="9">The sequence shown here is derived from an EMBL/GenBank/DDBJ whole genome shotgun (WGS) entry which is preliminary data.</text>
</comment>
<evidence type="ECO:0000256" key="4">
    <source>
        <dbReference type="ARBA" id="ARBA00022989"/>
    </source>
</evidence>
<keyword evidence="2" id="KW-1003">Cell membrane</keyword>
<evidence type="ECO:0000256" key="5">
    <source>
        <dbReference type="ARBA" id="ARBA00023136"/>
    </source>
</evidence>
<gene>
    <name evidence="9" type="ORF">EDD41_3228</name>
</gene>
<feature type="transmembrane region" description="Helical" evidence="7">
    <location>
        <begin position="156"/>
        <end position="174"/>
    </location>
</feature>
<keyword evidence="3 7" id="KW-0812">Transmembrane</keyword>
<dbReference type="Proteomes" id="UP000275749">
    <property type="component" value="Unassembled WGS sequence"/>
</dbReference>
<feature type="domain" description="RDD" evidence="8">
    <location>
        <begin position="112"/>
        <end position="243"/>
    </location>
</feature>
<keyword evidence="4 7" id="KW-1133">Transmembrane helix</keyword>
<feature type="region of interest" description="Disordered" evidence="6">
    <location>
        <begin position="1"/>
        <end position="102"/>
    </location>
</feature>
<evidence type="ECO:0000256" key="1">
    <source>
        <dbReference type="ARBA" id="ARBA00004651"/>
    </source>
</evidence>
<dbReference type="EMBL" id="RKHG01000001">
    <property type="protein sequence ID" value="ROR55937.1"/>
    <property type="molecule type" value="Genomic_DNA"/>
</dbReference>
<evidence type="ECO:0000313" key="9">
    <source>
        <dbReference type="EMBL" id="ROR55937.1"/>
    </source>
</evidence>
<evidence type="ECO:0000256" key="2">
    <source>
        <dbReference type="ARBA" id="ARBA00022475"/>
    </source>
</evidence>
<dbReference type="GO" id="GO:0005886">
    <property type="term" value="C:plasma membrane"/>
    <property type="evidence" value="ECO:0007669"/>
    <property type="project" value="UniProtKB-SubCell"/>
</dbReference>
<evidence type="ECO:0000256" key="3">
    <source>
        <dbReference type="ARBA" id="ARBA00022692"/>
    </source>
</evidence>
<evidence type="ECO:0000256" key="6">
    <source>
        <dbReference type="SAM" id="MobiDB-lite"/>
    </source>
</evidence>
<evidence type="ECO:0000256" key="7">
    <source>
        <dbReference type="SAM" id="Phobius"/>
    </source>
</evidence>
<reference evidence="9 10" key="1">
    <citation type="submission" date="2018-11" db="EMBL/GenBank/DDBJ databases">
        <title>Sequencing the genomes of 1000 actinobacteria strains.</title>
        <authorList>
            <person name="Klenk H.-P."/>
        </authorList>
    </citation>
    <scope>NUCLEOTIDE SEQUENCE [LARGE SCALE GENOMIC DNA]</scope>
    <source>
        <strain evidence="9 10">DSM 10546</strain>
    </source>
</reference>
<keyword evidence="5 7" id="KW-0472">Membrane</keyword>
<protein>
    <submittedName>
        <fullName evidence="9">Putative RDD family membrane protein YckC</fullName>
    </submittedName>
</protein>